<gene>
    <name evidence="4" type="ORF">KYC_16622</name>
</gene>
<feature type="compositionally biased region" description="Low complexity" evidence="2">
    <location>
        <begin position="21"/>
        <end position="45"/>
    </location>
</feature>
<reference evidence="4 5" key="1">
    <citation type="journal article" date="2012" name="J. Bacteriol.">
        <title>Genome sequence of the highly efficient arsenite-oxidizing bacterium Achromobacter arsenitoxydans SY8.</title>
        <authorList>
            <person name="Li X."/>
            <person name="Hu Y."/>
            <person name="Gong J."/>
            <person name="Lin Y."/>
            <person name="Johnstone L."/>
            <person name="Rensing C."/>
            <person name="Wang G."/>
        </authorList>
    </citation>
    <scope>NUCLEOTIDE SEQUENCE [LARGE SCALE GENOMIC DNA]</scope>
    <source>
        <strain evidence="4 5">SY8</strain>
    </source>
</reference>
<dbReference type="PANTHER" id="PTHR38043">
    <property type="entry name" value="PROTEIN HEMX"/>
    <property type="match status" value="1"/>
</dbReference>
<keyword evidence="4" id="KW-0489">Methyltransferase</keyword>
<proteinExistence type="predicted"/>
<keyword evidence="5" id="KW-1185">Reference proteome</keyword>
<dbReference type="Proteomes" id="UP000003113">
    <property type="component" value="Unassembled WGS sequence"/>
</dbReference>
<evidence type="ECO:0000256" key="3">
    <source>
        <dbReference type="SAM" id="Phobius"/>
    </source>
</evidence>
<dbReference type="InterPro" id="IPR007470">
    <property type="entry name" value="HemX"/>
</dbReference>
<evidence type="ECO:0000313" key="5">
    <source>
        <dbReference type="Proteomes" id="UP000003113"/>
    </source>
</evidence>
<feature type="transmembrane region" description="Helical" evidence="3">
    <location>
        <begin position="57"/>
        <end position="77"/>
    </location>
</feature>
<dbReference type="PANTHER" id="PTHR38043:SF1">
    <property type="entry name" value="PROTEIN HEMX"/>
    <property type="match status" value="1"/>
</dbReference>
<dbReference type="AlphaFoldDB" id="H0F972"/>
<feature type="coiled-coil region" evidence="1">
    <location>
        <begin position="115"/>
        <end position="142"/>
    </location>
</feature>
<accession>H0F972</accession>
<keyword evidence="3" id="KW-0812">Transmembrane</keyword>
<keyword evidence="3" id="KW-0472">Membrane</keyword>
<dbReference type="GO" id="GO:0008168">
    <property type="term" value="F:methyltransferase activity"/>
    <property type="evidence" value="ECO:0007669"/>
    <property type="project" value="UniProtKB-KW"/>
</dbReference>
<dbReference type="STRING" id="477184.KYC_16622"/>
<protein>
    <submittedName>
        <fullName evidence="4">Uroporphyrin-III C-methyltransferase</fullName>
    </submittedName>
</protein>
<evidence type="ECO:0000256" key="2">
    <source>
        <dbReference type="SAM" id="MobiDB-lite"/>
    </source>
</evidence>
<name>H0F972_9BURK</name>
<evidence type="ECO:0000256" key="1">
    <source>
        <dbReference type="SAM" id="Coils"/>
    </source>
</evidence>
<dbReference type="EMBL" id="AGUF01000055">
    <property type="protein sequence ID" value="EHK65137.1"/>
    <property type="molecule type" value="Genomic_DNA"/>
</dbReference>
<keyword evidence="4" id="KW-0808">Transferase</keyword>
<keyword evidence="1" id="KW-0175">Coiled coil</keyword>
<sequence length="412" mass="44055">MLPDSLVRTDTEYNRVMTDKTPATDPAVHPAAPDATAPASAPADPVKARPAKRGSGPLVTALIIVILLAVGLGYALWKQRTQFVSAGREVATRIETLSTDVAQARKDTREALALAQAQAGRVAELEDTVRETQSQYNALQLAWQNFNDSASDELLANDVERLLTIANQQLRLAGNVSNAIVALETAQSRLARADRPRFSSLQQSINGDLDRLRAVSTVDIPAQSARIERLVALIGRAPLLVPDAAASGVAPVGQAQPVAPVPVVDPLAGLPADAPWWQRWRAEVASWPGRAGSALAHELGGLITIQRVDEPAALLLSPEQADQVRGTLRQRLLTAQLAMLMRQPSVWKSELDNVGTTLSKYFDGRSPDTVAAQTLARELAQTDIAVRMPEVADSLNAVAALRAAGFKTSDQD</sequence>
<dbReference type="eggNOG" id="COG2959">
    <property type="taxonomic scope" value="Bacteria"/>
</dbReference>
<dbReference type="PATRIC" id="fig|477184.5.peg.3279"/>
<keyword evidence="3" id="KW-1133">Transmembrane helix</keyword>
<dbReference type="Pfam" id="PF04375">
    <property type="entry name" value="HemX"/>
    <property type="match status" value="1"/>
</dbReference>
<comment type="caution">
    <text evidence="4">The sequence shown here is derived from an EMBL/GenBank/DDBJ whole genome shotgun (WGS) entry which is preliminary data.</text>
</comment>
<feature type="region of interest" description="Disordered" evidence="2">
    <location>
        <begin position="1"/>
        <end position="53"/>
    </location>
</feature>
<evidence type="ECO:0000313" key="4">
    <source>
        <dbReference type="EMBL" id="EHK65137.1"/>
    </source>
</evidence>
<dbReference type="GO" id="GO:0032259">
    <property type="term" value="P:methylation"/>
    <property type="evidence" value="ECO:0007669"/>
    <property type="project" value="UniProtKB-KW"/>
</dbReference>
<organism evidence="4 5">
    <name type="scientific">Achromobacter arsenitoxydans SY8</name>
    <dbReference type="NCBI Taxonomy" id="477184"/>
    <lineage>
        <taxon>Bacteria</taxon>
        <taxon>Pseudomonadati</taxon>
        <taxon>Pseudomonadota</taxon>
        <taxon>Betaproteobacteria</taxon>
        <taxon>Burkholderiales</taxon>
        <taxon>Alcaligenaceae</taxon>
        <taxon>Achromobacter</taxon>
    </lineage>
</organism>